<dbReference type="InterPro" id="IPR036864">
    <property type="entry name" value="Zn2-C6_fun-type_DNA-bd_sf"/>
</dbReference>
<comment type="caution">
    <text evidence="9">The sequence shown here is derived from an EMBL/GenBank/DDBJ whole genome shotgun (WGS) entry which is preliminary data.</text>
</comment>
<organism evidence="9 10">
    <name type="scientific">Monosporascus ibericus</name>
    <dbReference type="NCBI Taxonomy" id="155417"/>
    <lineage>
        <taxon>Eukaryota</taxon>
        <taxon>Fungi</taxon>
        <taxon>Dikarya</taxon>
        <taxon>Ascomycota</taxon>
        <taxon>Pezizomycotina</taxon>
        <taxon>Sordariomycetes</taxon>
        <taxon>Xylariomycetidae</taxon>
        <taxon>Xylariales</taxon>
        <taxon>Xylariales incertae sedis</taxon>
        <taxon>Monosporascus</taxon>
    </lineage>
</organism>
<evidence type="ECO:0000256" key="5">
    <source>
        <dbReference type="ARBA" id="ARBA00023163"/>
    </source>
</evidence>
<dbReference type="SUPFAM" id="SSF57701">
    <property type="entry name" value="Zn2/Cys6 DNA-binding domain"/>
    <property type="match status" value="1"/>
</dbReference>
<keyword evidence="3" id="KW-0805">Transcription regulation</keyword>
<name>A0A4Q4TBS9_9PEZI</name>
<evidence type="ECO:0000256" key="4">
    <source>
        <dbReference type="ARBA" id="ARBA00023125"/>
    </source>
</evidence>
<feature type="region of interest" description="Disordered" evidence="7">
    <location>
        <begin position="1"/>
        <end position="20"/>
    </location>
</feature>
<reference evidence="9 10" key="1">
    <citation type="submission" date="2018-06" db="EMBL/GenBank/DDBJ databases">
        <title>Complete Genomes of Monosporascus.</title>
        <authorList>
            <person name="Robinson A.J."/>
            <person name="Natvig D.O."/>
        </authorList>
    </citation>
    <scope>NUCLEOTIDE SEQUENCE [LARGE SCALE GENOMIC DNA]</scope>
    <source>
        <strain evidence="9 10">CBS 110550</strain>
    </source>
</reference>
<keyword evidence="10" id="KW-1185">Reference proteome</keyword>
<evidence type="ECO:0000256" key="1">
    <source>
        <dbReference type="ARBA" id="ARBA00004123"/>
    </source>
</evidence>
<evidence type="ECO:0000256" key="6">
    <source>
        <dbReference type="ARBA" id="ARBA00023242"/>
    </source>
</evidence>
<evidence type="ECO:0000256" key="7">
    <source>
        <dbReference type="SAM" id="MobiDB-lite"/>
    </source>
</evidence>
<comment type="subcellular location">
    <subcellularLocation>
        <location evidence="1">Nucleus</location>
    </subcellularLocation>
</comment>
<dbReference type="GO" id="GO:0003677">
    <property type="term" value="F:DNA binding"/>
    <property type="evidence" value="ECO:0007669"/>
    <property type="project" value="UniProtKB-KW"/>
</dbReference>
<dbReference type="InterPro" id="IPR001138">
    <property type="entry name" value="Zn2Cys6_DnaBD"/>
</dbReference>
<dbReference type="GO" id="GO:0000981">
    <property type="term" value="F:DNA-binding transcription factor activity, RNA polymerase II-specific"/>
    <property type="evidence" value="ECO:0007669"/>
    <property type="project" value="InterPro"/>
</dbReference>
<evidence type="ECO:0000259" key="8">
    <source>
        <dbReference type="PROSITE" id="PS50048"/>
    </source>
</evidence>
<evidence type="ECO:0000256" key="2">
    <source>
        <dbReference type="ARBA" id="ARBA00022723"/>
    </source>
</evidence>
<evidence type="ECO:0000256" key="3">
    <source>
        <dbReference type="ARBA" id="ARBA00023015"/>
    </source>
</evidence>
<dbReference type="Pfam" id="PF04082">
    <property type="entry name" value="Fungal_trans"/>
    <property type="match status" value="1"/>
</dbReference>
<evidence type="ECO:0000313" key="9">
    <source>
        <dbReference type="EMBL" id="RYP02757.1"/>
    </source>
</evidence>
<accession>A0A4Q4TBS9</accession>
<dbReference type="PROSITE" id="PS00463">
    <property type="entry name" value="ZN2_CY6_FUNGAL_1"/>
    <property type="match status" value="1"/>
</dbReference>
<dbReference type="SMART" id="SM00066">
    <property type="entry name" value="GAL4"/>
    <property type="match status" value="1"/>
</dbReference>
<dbReference type="GO" id="GO:0005634">
    <property type="term" value="C:nucleus"/>
    <property type="evidence" value="ECO:0007669"/>
    <property type="project" value="UniProtKB-SubCell"/>
</dbReference>
<dbReference type="CDD" id="cd12148">
    <property type="entry name" value="fungal_TF_MHR"/>
    <property type="match status" value="1"/>
</dbReference>
<dbReference type="Pfam" id="PF00172">
    <property type="entry name" value="Zn_clus"/>
    <property type="match status" value="1"/>
</dbReference>
<dbReference type="Gene3D" id="4.10.240.10">
    <property type="entry name" value="Zn(2)-C6 fungal-type DNA-binding domain"/>
    <property type="match status" value="1"/>
</dbReference>
<dbReference type="GO" id="GO:0008270">
    <property type="term" value="F:zinc ion binding"/>
    <property type="evidence" value="ECO:0007669"/>
    <property type="project" value="InterPro"/>
</dbReference>
<dbReference type="GO" id="GO:0006351">
    <property type="term" value="P:DNA-templated transcription"/>
    <property type="evidence" value="ECO:0007669"/>
    <property type="project" value="InterPro"/>
</dbReference>
<gene>
    <name evidence="9" type="ORF">DL764_005631</name>
</gene>
<protein>
    <recommendedName>
        <fullName evidence="8">Zn(2)-C6 fungal-type domain-containing protein</fullName>
    </recommendedName>
</protein>
<keyword evidence="6" id="KW-0539">Nucleus</keyword>
<dbReference type="STRING" id="155417.A0A4Q4TBS9"/>
<feature type="domain" description="Zn(2)-C6 fungal-type" evidence="8">
    <location>
        <begin position="20"/>
        <end position="50"/>
    </location>
</feature>
<keyword evidence="5" id="KW-0804">Transcription</keyword>
<dbReference type="PANTHER" id="PTHR47338">
    <property type="entry name" value="ZN(II)2CYS6 TRANSCRIPTION FACTOR (EUROFUNG)-RELATED"/>
    <property type="match status" value="1"/>
</dbReference>
<keyword evidence="4" id="KW-0238">DNA-binding</keyword>
<feature type="compositionally biased region" description="Pro residues" evidence="7">
    <location>
        <begin position="1"/>
        <end position="10"/>
    </location>
</feature>
<dbReference type="Proteomes" id="UP000293360">
    <property type="component" value="Unassembled WGS sequence"/>
</dbReference>
<dbReference type="PANTHER" id="PTHR47338:SF3">
    <property type="entry name" value="C6 FINGER DOMAIN TRANSCRIPTION FACTOR DBAA-RELATED"/>
    <property type="match status" value="1"/>
</dbReference>
<sequence length="567" mass="62959">MSSPADPQPRPQTRQRPGGACEECRGRKLRCDRQQPQCGLCAAAGVVCHVTTNRAPRGPKRGYLKAMQARIAALEGAVLQQHNDGEKVNSTANEDWVEGLFLAEQDQLAVSWDFPVADAEDWLPDPGMRSKIGSTPLPSSGSSVFTGPESITASASSPQAFDGFGDDLASLDTGRITAALDGPDDLCATNMSNLMQAELDQLYFDRVHAFAPVVHHGRYSSWARQPAKTKAQQCLQYTLWTSAGSTSAHYHHVGESLYRKARRLLEESDEKPTSPPATEIELIQAWLLLAIHELVFVDFRRGWISAGRAFRLIQLDWSRYMDASDMAVEPPQWVEAEQRRRTFWMAYCLDRFNVIRLPAAESEFQSEQPVMTGYLAEAIASRGASATSPFVECIVVATMSGRALSHQQLANTQPNTSQEFWDRHQWNDAMLRQRMGLFSLKYPPTVQEADPMLIFIGMMWRTTLLFLSQIPGRQVSPSDETSSTLAEHARRCSLAAQDVVCLTTKLSRLNWFKVHPLTPIPLSLCGELLAAHGGLDESLGEQLSIIQELLCGLRSFNKLGQGIHNYL</sequence>
<keyword evidence="2" id="KW-0479">Metal-binding</keyword>
<dbReference type="InterPro" id="IPR007219">
    <property type="entry name" value="XnlR_reg_dom"/>
</dbReference>
<dbReference type="EMBL" id="QJNU01000302">
    <property type="protein sequence ID" value="RYP02757.1"/>
    <property type="molecule type" value="Genomic_DNA"/>
</dbReference>
<dbReference type="OrthoDB" id="3037908at2759"/>
<proteinExistence type="predicted"/>
<dbReference type="InterPro" id="IPR050815">
    <property type="entry name" value="TF_fung"/>
</dbReference>
<dbReference type="AlphaFoldDB" id="A0A4Q4TBS9"/>
<dbReference type="PROSITE" id="PS50048">
    <property type="entry name" value="ZN2_CY6_FUNGAL_2"/>
    <property type="match status" value="1"/>
</dbReference>
<dbReference type="CDD" id="cd00067">
    <property type="entry name" value="GAL4"/>
    <property type="match status" value="1"/>
</dbReference>
<evidence type="ECO:0000313" key="10">
    <source>
        <dbReference type="Proteomes" id="UP000293360"/>
    </source>
</evidence>